<keyword evidence="10" id="KW-0547">Nucleotide-binding</keyword>
<comment type="similarity">
    <text evidence="4">Belongs to the NifD/NifK/NifE/NifN family.</text>
</comment>
<gene>
    <name evidence="20" type="primary">nifD</name>
    <name evidence="20" type="ORF">DF3PB_940008</name>
</gene>
<accession>A0A380TKC4</accession>
<evidence type="ECO:0000256" key="13">
    <source>
        <dbReference type="ARBA" id="ARBA00023004"/>
    </source>
</evidence>
<name>A0A380TKC4_9ZZZZ</name>
<evidence type="ECO:0000259" key="19">
    <source>
        <dbReference type="Pfam" id="PF00148"/>
    </source>
</evidence>
<keyword evidence="12 20" id="KW-0560">Oxidoreductase</keyword>
<comment type="catalytic activity">
    <reaction evidence="18">
        <text>N2 + 8 reduced [2Fe-2S]-[ferredoxin] + 16 ATP + 16 H2O = H2 + 8 oxidized [2Fe-2S]-[ferredoxin] + 2 NH4(+) + 16 ADP + 16 phosphate + 6 H(+)</text>
        <dbReference type="Rhea" id="RHEA:21448"/>
        <dbReference type="Rhea" id="RHEA-COMP:10000"/>
        <dbReference type="Rhea" id="RHEA-COMP:10001"/>
        <dbReference type="ChEBI" id="CHEBI:15377"/>
        <dbReference type="ChEBI" id="CHEBI:15378"/>
        <dbReference type="ChEBI" id="CHEBI:17997"/>
        <dbReference type="ChEBI" id="CHEBI:18276"/>
        <dbReference type="ChEBI" id="CHEBI:28938"/>
        <dbReference type="ChEBI" id="CHEBI:30616"/>
        <dbReference type="ChEBI" id="CHEBI:33737"/>
        <dbReference type="ChEBI" id="CHEBI:33738"/>
        <dbReference type="ChEBI" id="CHEBI:43474"/>
        <dbReference type="ChEBI" id="CHEBI:456216"/>
        <dbReference type="EC" id="1.18.6.1"/>
    </reaction>
</comment>
<evidence type="ECO:0000256" key="17">
    <source>
        <dbReference type="ARBA" id="ARBA00031726"/>
    </source>
</evidence>
<dbReference type="PANTHER" id="PTHR43457:SF1">
    <property type="entry name" value="NITROGENASE MOLYBDENUM-IRON PROTEIN ALPHA CHAIN"/>
    <property type="match status" value="1"/>
</dbReference>
<dbReference type="CDD" id="cd01976">
    <property type="entry name" value="Nitrogenase_MoFe_alpha"/>
    <property type="match status" value="1"/>
</dbReference>
<evidence type="ECO:0000256" key="10">
    <source>
        <dbReference type="ARBA" id="ARBA00022741"/>
    </source>
</evidence>
<dbReference type="InterPro" id="IPR010143">
    <property type="entry name" value="Nase_comp1_asu"/>
</dbReference>
<evidence type="ECO:0000256" key="14">
    <source>
        <dbReference type="ARBA" id="ARBA00023014"/>
    </source>
</evidence>
<dbReference type="InterPro" id="IPR005972">
    <property type="entry name" value="Nase_Mo-Fe_asu"/>
</dbReference>
<evidence type="ECO:0000256" key="4">
    <source>
        <dbReference type="ARBA" id="ARBA00011002"/>
    </source>
</evidence>
<dbReference type="AlphaFoldDB" id="A0A380TKC4"/>
<dbReference type="PROSITE" id="PS00699">
    <property type="entry name" value="NITROGENASE_1_1"/>
    <property type="match status" value="1"/>
</dbReference>
<evidence type="ECO:0000256" key="9">
    <source>
        <dbReference type="ARBA" id="ARBA00022723"/>
    </source>
</evidence>
<evidence type="ECO:0000256" key="8">
    <source>
        <dbReference type="ARBA" id="ARBA00022505"/>
    </source>
</evidence>
<evidence type="ECO:0000256" key="3">
    <source>
        <dbReference type="ARBA" id="ARBA00002621"/>
    </source>
</evidence>
<comment type="cofactor">
    <cofactor evidence="1">
        <name>[8Fe-7S] cluster</name>
        <dbReference type="ChEBI" id="CHEBI:21143"/>
    </cofactor>
</comment>
<protein>
    <recommendedName>
        <fullName evidence="7">Nitrogenase molybdenum-iron protein alpha chain</fullName>
        <ecNumber evidence="6">1.18.6.1</ecNumber>
    </recommendedName>
    <alternativeName>
        <fullName evidence="17">Dinitrogenase</fullName>
    </alternativeName>
    <alternativeName>
        <fullName evidence="16">Nitrogenase component I</fullName>
    </alternativeName>
</protein>
<evidence type="ECO:0000256" key="7">
    <source>
        <dbReference type="ARBA" id="ARBA00017663"/>
    </source>
</evidence>
<keyword evidence="14" id="KW-0411">Iron-sulfur</keyword>
<dbReference type="GO" id="GO:0016612">
    <property type="term" value="C:molybdenum-iron nitrogenase complex"/>
    <property type="evidence" value="ECO:0007669"/>
    <property type="project" value="InterPro"/>
</dbReference>
<evidence type="ECO:0000256" key="2">
    <source>
        <dbReference type="ARBA" id="ARBA00001969"/>
    </source>
</evidence>
<dbReference type="GO" id="GO:0016163">
    <property type="term" value="F:nitrogenase activity"/>
    <property type="evidence" value="ECO:0007669"/>
    <property type="project" value="UniProtKB-EC"/>
</dbReference>
<evidence type="ECO:0000256" key="16">
    <source>
        <dbReference type="ARBA" id="ARBA00030899"/>
    </source>
</evidence>
<keyword evidence="13" id="KW-0408">Iron</keyword>
<dbReference type="EC" id="1.18.6.1" evidence="6"/>
<sequence length="493" mass="55722">MTAIKTIDYRNDREFHEKLIEEVLESYPEKTAKKRAKHLSVTQDGASDCGVKSNIKSIPGVMSIRGCAYAGSKGVVWGPVKDMVHISHGPVGCGQYSWSQRRNYYVGTTGVDSFGTMQFTSDFQERDIVFGGDKKLKKMIDEIEELFPLNKGISVMSECPVGLIGDDIEAVAKERGTAIGKPVVPVRCEGFRGVSQSLGHHIANDAVRDFIFDKREPEAFESTPYDVVIIGDYNIGGDGWSSRRLLEEMGLRVIAQWTGDSTLSELERAPKAKLNLIHCYRSMNYISRHMEEKYGVPWLEFNFFGPSRIAMSLRMIAEHFDDKIKEGAERVIEKYKALSDQVIETFRPRLAGKKVMLYVGGLRPRHMINAYEDLGMEIVGAGYEFAHRDDYQRTMDYVKDGTLIYDDITAYEMEHFIQRIRPDLVGSGIKEKYSTQKMGVPFRQLHSWDYSGPYHGYDGFAVFARDMDMAINNPAWSLFKAPWKAAEPAPASA</sequence>
<dbReference type="PANTHER" id="PTHR43457">
    <property type="entry name" value="NITROGENASE MOLYBDENUM-IRON PROTEIN ALPHA CHAIN"/>
    <property type="match status" value="1"/>
</dbReference>
<evidence type="ECO:0000256" key="6">
    <source>
        <dbReference type="ARBA" id="ARBA00012773"/>
    </source>
</evidence>
<evidence type="ECO:0000256" key="1">
    <source>
        <dbReference type="ARBA" id="ARBA00001919"/>
    </source>
</evidence>
<dbReference type="GO" id="GO:0005524">
    <property type="term" value="F:ATP binding"/>
    <property type="evidence" value="ECO:0007669"/>
    <property type="project" value="UniProtKB-KW"/>
</dbReference>
<keyword evidence="11" id="KW-0067">ATP-binding</keyword>
<reference evidence="20" key="1">
    <citation type="submission" date="2018-07" db="EMBL/GenBank/DDBJ databases">
        <authorList>
            <person name="Quirk P.G."/>
            <person name="Krulwich T.A."/>
        </authorList>
    </citation>
    <scope>NUCLEOTIDE SEQUENCE</scope>
</reference>
<dbReference type="Pfam" id="PF00148">
    <property type="entry name" value="Oxidored_nitro"/>
    <property type="match status" value="1"/>
</dbReference>
<evidence type="ECO:0000256" key="11">
    <source>
        <dbReference type="ARBA" id="ARBA00022840"/>
    </source>
</evidence>
<evidence type="ECO:0000256" key="12">
    <source>
        <dbReference type="ARBA" id="ARBA00023002"/>
    </source>
</evidence>
<evidence type="ECO:0000256" key="5">
    <source>
        <dbReference type="ARBA" id="ARBA00011462"/>
    </source>
</evidence>
<comment type="function">
    <text evidence="3">This molybdenum-iron protein is part of the nitrogenase complex that catalyzes the key enzymatic reactions in nitrogen fixation.</text>
</comment>
<dbReference type="SUPFAM" id="SSF53807">
    <property type="entry name" value="Helical backbone' metal receptor"/>
    <property type="match status" value="1"/>
</dbReference>
<dbReference type="GO" id="GO:0046872">
    <property type="term" value="F:metal ion binding"/>
    <property type="evidence" value="ECO:0007669"/>
    <property type="project" value="UniProtKB-KW"/>
</dbReference>
<dbReference type="Gene3D" id="3.40.50.1980">
    <property type="entry name" value="Nitrogenase molybdenum iron protein domain"/>
    <property type="match status" value="3"/>
</dbReference>
<evidence type="ECO:0000256" key="18">
    <source>
        <dbReference type="ARBA" id="ARBA00047967"/>
    </source>
</evidence>
<dbReference type="GO" id="GO:0051536">
    <property type="term" value="F:iron-sulfur cluster binding"/>
    <property type="evidence" value="ECO:0007669"/>
    <property type="project" value="UniProtKB-KW"/>
</dbReference>
<dbReference type="NCBIfam" id="TIGR01282">
    <property type="entry name" value="nifD"/>
    <property type="match status" value="1"/>
</dbReference>
<organism evidence="20">
    <name type="scientific">metagenome</name>
    <dbReference type="NCBI Taxonomy" id="256318"/>
    <lineage>
        <taxon>unclassified sequences</taxon>
        <taxon>metagenomes</taxon>
    </lineage>
</organism>
<feature type="domain" description="Nitrogenase/oxidoreductase component 1" evidence="19">
    <location>
        <begin position="67"/>
        <end position="471"/>
    </location>
</feature>
<dbReference type="PROSITE" id="PS00090">
    <property type="entry name" value="NITROGENASE_1_2"/>
    <property type="match status" value="1"/>
</dbReference>
<keyword evidence="15" id="KW-0535">Nitrogen fixation</keyword>
<dbReference type="InterPro" id="IPR000510">
    <property type="entry name" value="Nase/OxRdtase_comp1"/>
</dbReference>
<dbReference type="NCBIfam" id="TIGR01862">
    <property type="entry name" value="N2-ase-Ialpha"/>
    <property type="match status" value="1"/>
</dbReference>
<proteinExistence type="inferred from homology"/>
<keyword evidence="9" id="KW-0479">Metal-binding</keyword>
<comment type="subunit">
    <text evidence="5">Tetramer of two alpha and two beta chains. Forms complex with the iron protein (nitrogenase component 2).</text>
</comment>
<dbReference type="EMBL" id="UIDG01000650">
    <property type="protein sequence ID" value="SUS08905.1"/>
    <property type="molecule type" value="Genomic_DNA"/>
</dbReference>
<dbReference type="InterPro" id="IPR000318">
    <property type="entry name" value="Nase_comp1_CS"/>
</dbReference>
<comment type="cofactor">
    <cofactor evidence="2">
        <name>[7Fe-Mo-9S-C-homocitryl] cluster</name>
        <dbReference type="ChEBI" id="CHEBI:30409"/>
    </cofactor>
</comment>
<evidence type="ECO:0000256" key="15">
    <source>
        <dbReference type="ARBA" id="ARBA00023231"/>
    </source>
</evidence>
<keyword evidence="8" id="KW-0500">Molybdenum</keyword>
<evidence type="ECO:0000313" key="20">
    <source>
        <dbReference type="EMBL" id="SUS08905.1"/>
    </source>
</evidence>